<accession>A0A9D4L847</accession>
<reference evidence="5" key="2">
    <citation type="submission" date="2020-11" db="EMBL/GenBank/DDBJ databases">
        <authorList>
            <person name="McCartney M.A."/>
            <person name="Auch B."/>
            <person name="Kono T."/>
            <person name="Mallez S."/>
            <person name="Becker A."/>
            <person name="Gohl D.M."/>
            <person name="Silverstein K.A.T."/>
            <person name="Koren S."/>
            <person name="Bechman K.B."/>
            <person name="Herman A."/>
            <person name="Abrahante J.E."/>
            <person name="Garbe J."/>
        </authorList>
    </citation>
    <scope>NUCLEOTIDE SEQUENCE</scope>
    <source>
        <strain evidence="5">Duluth1</strain>
        <tissue evidence="5">Whole animal</tissue>
    </source>
</reference>
<dbReference type="InterPro" id="IPR052801">
    <property type="entry name" value="Ankyrin-EF-hand"/>
</dbReference>
<dbReference type="PROSITE" id="PS50088">
    <property type="entry name" value="ANK_REPEAT"/>
    <property type="match status" value="7"/>
</dbReference>
<feature type="repeat" description="ANK" evidence="2">
    <location>
        <begin position="602"/>
        <end position="634"/>
    </location>
</feature>
<keyword evidence="2" id="KW-0040">ANK repeat</keyword>
<dbReference type="Pfam" id="PF12796">
    <property type="entry name" value="Ank_2"/>
    <property type="match status" value="3"/>
</dbReference>
<dbReference type="InterPro" id="IPR036770">
    <property type="entry name" value="Ankyrin_rpt-contain_sf"/>
</dbReference>
<evidence type="ECO:0000313" key="6">
    <source>
        <dbReference type="Proteomes" id="UP000828390"/>
    </source>
</evidence>
<feature type="repeat" description="ANK" evidence="2">
    <location>
        <begin position="569"/>
        <end position="601"/>
    </location>
</feature>
<dbReference type="PROSITE" id="PS00018">
    <property type="entry name" value="EF_HAND_1"/>
    <property type="match status" value="1"/>
</dbReference>
<dbReference type="Proteomes" id="UP000828390">
    <property type="component" value="Unassembled WGS sequence"/>
</dbReference>
<dbReference type="PRINTS" id="PR01415">
    <property type="entry name" value="ANKYRIN"/>
</dbReference>
<gene>
    <name evidence="5" type="ORF">DPMN_094832</name>
</gene>
<protein>
    <recommendedName>
        <fullName evidence="4">EF-hand domain-containing protein</fullName>
    </recommendedName>
</protein>
<name>A0A9D4L847_DREPO</name>
<feature type="repeat" description="ANK" evidence="2">
    <location>
        <begin position="201"/>
        <end position="233"/>
    </location>
</feature>
<evidence type="ECO:0000259" key="4">
    <source>
        <dbReference type="PROSITE" id="PS50222"/>
    </source>
</evidence>
<dbReference type="Gene3D" id="1.10.238.10">
    <property type="entry name" value="EF-hand"/>
    <property type="match status" value="1"/>
</dbReference>
<comment type="caution">
    <text evidence="5">The sequence shown here is derived from an EMBL/GenBank/DDBJ whole genome shotgun (WGS) entry which is preliminary data.</text>
</comment>
<feature type="compositionally biased region" description="Basic and acidic residues" evidence="3">
    <location>
        <begin position="706"/>
        <end position="720"/>
    </location>
</feature>
<dbReference type="GO" id="GO:0005509">
    <property type="term" value="F:calcium ion binding"/>
    <property type="evidence" value="ECO:0007669"/>
    <property type="project" value="InterPro"/>
</dbReference>
<dbReference type="InterPro" id="IPR011992">
    <property type="entry name" value="EF-hand-dom_pair"/>
</dbReference>
<evidence type="ECO:0000256" key="1">
    <source>
        <dbReference type="ARBA" id="ARBA00022837"/>
    </source>
</evidence>
<evidence type="ECO:0000313" key="5">
    <source>
        <dbReference type="EMBL" id="KAH3852327.1"/>
    </source>
</evidence>
<feature type="repeat" description="ANK" evidence="2">
    <location>
        <begin position="80"/>
        <end position="112"/>
    </location>
</feature>
<keyword evidence="6" id="KW-1185">Reference proteome</keyword>
<dbReference type="InterPro" id="IPR002110">
    <property type="entry name" value="Ankyrin_rpt"/>
</dbReference>
<reference evidence="5" key="1">
    <citation type="journal article" date="2019" name="bioRxiv">
        <title>The Genome of the Zebra Mussel, Dreissena polymorpha: A Resource for Invasive Species Research.</title>
        <authorList>
            <person name="McCartney M.A."/>
            <person name="Auch B."/>
            <person name="Kono T."/>
            <person name="Mallez S."/>
            <person name="Zhang Y."/>
            <person name="Obille A."/>
            <person name="Becker A."/>
            <person name="Abrahante J.E."/>
            <person name="Garbe J."/>
            <person name="Badalamenti J.P."/>
            <person name="Herman A."/>
            <person name="Mangelson H."/>
            <person name="Liachko I."/>
            <person name="Sullivan S."/>
            <person name="Sone E.D."/>
            <person name="Koren S."/>
            <person name="Silverstein K.A.T."/>
            <person name="Beckman K.B."/>
            <person name="Gohl D.M."/>
        </authorList>
    </citation>
    <scope>NUCLEOTIDE SEQUENCE</scope>
    <source>
        <strain evidence="5">Duluth1</strain>
        <tissue evidence="5">Whole animal</tissue>
    </source>
</reference>
<dbReference type="SUPFAM" id="SSF47473">
    <property type="entry name" value="EF-hand"/>
    <property type="match status" value="1"/>
</dbReference>
<dbReference type="PANTHER" id="PTHR24127">
    <property type="entry name" value="ANKYRIN REPEAT AND EF-HAND DOMAIN-CONTAINING PROTEIN 1"/>
    <property type="match status" value="1"/>
</dbReference>
<dbReference type="AlphaFoldDB" id="A0A9D4L847"/>
<sequence length="802" mass="88120">MPLAQTRLETLQVCKLLQCVRDKDKSQIEKMSLQGVPHLINYNDANEGHTALSVAAKANDDDMIEFLLGLGAHPDVVDFKGRSAAMRAAEYGHVDCLAKLAEKGANMKLADREGKGILFYCISPTQRHAKCLEIAVVNGAEVNNMDKQGIPVLLHACETAMDNEEMCLLLIQKGAEPNSKQEIDIETTKLPPRKLLKEKKTGKTALMAAAATGSMKVVRALLQNGADVNAMDLRHNHAAHFAAASGHLQVLACMAGFGALFDQVNADGNTPLHNAAAGGHGMCLKFLAQRGCNPKPKNNEGNTARTIAKDMGHKEAMKEARKAEKTFGKVGKNNEPYAIALYDFIFERQEMIKNEFQKYYDPDEEGTVSKSEFVDMLLGKSPPVSEEELRRVQGAHDKGGKIDYNEFILGKKYVNKNYLMSAFEPKKKKGKKGKKGRGKKGKFKLVMPICTSEEGPRTYGGGPPQMFIERHIHFTDTGRFDRDRPPKHPLQDDSAWYLQHPEKTYLNINDAARSGDFDSLKNAFHRGISADTRDKYFKTPLMVAAAAGNLAMVNFLLENGATVNARDNFKWTPLHHACHAGQLDIVQTLLDKGAELEATALSGGTPLTRAIESSREQVVDFLITKGAKLQIENKKGQTPMDIAQSWADPRVLYCVQTKWDTLPPVGGGKGGKGKGGKGGGKATAKGRPQSVPLDDGDQKPPGTAREMSHSARHAFDEGQPRQRKGSILRAASALAGGIDEQENITYTPLKAWTKQPTTGELITEKVVKRDRFGWEVDFEDFEMPFKKNVSKKIEEMGGLEDD</sequence>
<feature type="domain" description="EF-hand" evidence="4">
    <location>
        <begin position="347"/>
        <end position="383"/>
    </location>
</feature>
<feature type="repeat" description="ANK" evidence="2">
    <location>
        <begin position="267"/>
        <end position="299"/>
    </location>
</feature>
<dbReference type="SMART" id="SM00248">
    <property type="entry name" value="ANK"/>
    <property type="match status" value="11"/>
</dbReference>
<evidence type="ECO:0000256" key="2">
    <source>
        <dbReference type="PROSITE-ProRule" id="PRU00023"/>
    </source>
</evidence>
<keyword evidence="1" id="KW-0106">Calcium</keyword>
<dbReference type="Pfam" id="PF00023">
    <property type="entry name" value="Ank"/>
    <property type="match status" value="1"/>
</dbReference>
<dbReference type="Gene3D" id="1.25.40.20">
    <property type="entry name" value="Ankyrin repeat-containing domain"/>
    <property type="match status" value="3"/>
</dbReference>
<dbReference type="EMBL" id="JAIWYP010000003">
    <property type="protein sequence ID" value="KAH3852327.1"/>
    <property type="molecule type" value="Genomic_DNA"/>
</dbReference>
<evidence type="ECO:0000256" key="3">
    <source>
        <dbReference type="SAM" id="MobiDB-lite"/>
    </source>
</evidence>
<organism evidence="5 6">
    <name type="scientific">Dreissena polymorpha</name>
    <name type="common">Zebra mussel</name>
    <name type="synonym">Mytilus polymorpha</name>
    <dbReference type="NCBI Taxonomy" id="45954"/>
    <lineage>
        <taxon>Eukaryota</taxon>
        <taxon>Metazoa</taxon>
        <taxon>Spiralia</taxon>
        <taxon>Lophotrochozoa</taxon>
        <taxon>Mollusca</taxon>
        <taxon>Bivalvia</taxon>
        <taxon>Autobranchia</taxon>
        <taxon>Heteroconchia</taxon>
        <taxon>Euheterodonta</taxon>
        <taxon>Imparidentia</taxon>
        <taxon>Neoheterodontei</taxon>
        <taxon>Myida</taxon>
        <taxon>Dreissenoidea</taxon>
        <taxon>Dreissenidae</taxon>
        <taxon>Dreissena</taxon>
    </lineage>
</organism>
<dbReference type="InterPro" id="IPR018247">
    <property type="entry name" value="EF_Hand_1_Ca_BS"/>
</dbReference>
<dbReference type="OrthoDB" id="539213at2759"/>
<feature type="repeat" description="ANK" evidence="2">
    <location>
        <begin position="47"/>
        <end position="79"/>
    </location>
</feature>
<dbReference type="InterPro" id="IPR002048">
    <property type="entry name" value="EF_hand_dom"/>
</dbReference>
<dbReference type="SUPFAM" id="SSF48403">
    <property type="entry name" value="Ankyrin repeat"/>
    <property type="match status" value="2"/>
</dbReference>
<dbReference type="PROSITE" id="PS50222">
    <property type="entry name" value="EF_HAND_2"/>
    <property type="match status" value="1"/>
</dbReference>
<feature type="region of interest" description="Disordered" evidence="3">
    <location>
        <begin position="663"/>
        <end position="726"/>
    </location>
</feature>
<dbReference type="PROSITE" id="PS50297">
    <property type="entry name" value="ANK_REP_REGION"/>
    <property type="match status" value="6"/>
</dbReference>
<proteinExistence type="predicted"/>
<dbReference type="PANTHER" id="PTHR24127:SF1">
    <property type="entry name" value="ANKYRIN REPEAT AND EF-HAND DOMAIN-CONTAINING PROTEIN 1"/>
    <property type="match status" value="1"/>
</dbReference>
<feature type="repeat" description="ANK" evidence="2">
    <location>
        <begin position="536"/>
        <end position="568"/>
    </location>
</feature>